<keyword evidence="4" id="KW-0862">Zinc</keyword>
<dbReference type="STRING" id="1168289.GCA_000259075_01767"/>
<evidence type="ECO:0000313" key="7">
    <source>
        <dbReference type="Proteomes" id="UP000252733"/>
    </source>
</evidence>
<dbReference type="InterPro" id="IPR051453">
    <property type="entry name" value="MBL_Glyoxalase_II"/>
</dbReference>
<comment type="cofactor">
    <cofactor evidence="1">
        <name>Zn(2+)</name>
        <dbReference type="ChEBI" id="CHEBI:29105"/>
    </cofactor>
</comment>
<dbReference type="Proteomes" id="UP000252733">
    <property type="component" value="Unassembled WGS sequence"/>
</dbReference>
<proteinExistence type="predicted"/>
<reference evidence="6 7" key="1">
    <citation type="submission" date="2018-07" db="EMBL/GenBank/DDBJ databases">
        <title>Freshwater and sediment microbial communities from various areas in North America, analyzing microbe dynamics in response to fracking.</title>
        <authorList>
            <person name="Lamendella R."/>
        </authorList>
    </citation>
    <scope>NUCLEOTIDE SEQUENCE [LARGE SCALE GENOMIC DNA]</scope>
    <source>
        <strain evidence="6 7">160A</strain>
    </source>
</reference>
<dbReference type="SMART" id="SM00849">
    <property type="entry name" value="Lactamase_B"/>
    <property type="match status" value="1"/>
</dbReference>
<evidence type="ECO:0000259" key="5">
    <source>
        <dbReference type="SMART" id="SM00849"/>
    </source>
</evidence>
<evidence type="ECO:0000256" key="1">
    <source>
        <dbReference type="ARBA" id="ARBA00001947"/>
    </source>
</evidence>
<comment type="caution">
    <text evidence="6">The sequence shown here is derived from an EMBL/GenBank/DDBJ whole genome shotgun (WGS) entry which is preliminary data.</text>
</comment>
<keyword evidence="3 6" id="KW-0378">Hydrolase</keyword>
<dbReference type="PANTHER" id="PTHR46233">
    <property type="entry name" value="HYDROXYACYLGLUTATHIONE HYDROLASE GLOC"/>
    <property type="match status" value="1"/>
</dbReference>
<evidence type="ECO:0000256" key="4">
    <source>
        <dbReference type="ARBA" id="ARBA00022833"/>
    </source>
</evidence>
<dbReference type="InterPro" id="IPR001279">
    <property type="entry name" value="Metallo-B-lactamas"/>
</dbReference>
<keyword evidence="7" id="KW-1185">Reference proteome</keyword>
<dbReference type="SUPFAM" id="SSF56281">
    <property type="entry name" value="Metallo-hydrolase/oxidoreductase"/>
    <property type="match status" value="1"/>
</dbReference>
<dbReference type="OrthoDB" id="9802248at2"/>
<feature type="domain" description="Metallo-beta-lactamase" evidence="5">
    <location>
        <begin position="13"/>
        <end position="196"/>
    </location>
</feature>
<gene>
    <name evidence="6" type="ORF">DFO77_10838</name>
</gene>
<dbReference type="InterPro" id="IPR036866">
    <property type="entry name" value="RibonucZ/Hydroxyglut_hydro"/>
</dbReference>
<dbReference type="PANTHER" id="PTHR46233:SF3">
    <property type="entry name" value="HYDROXYACYLGLUTATHIONE HYDROLASE GLOC"/>
    <property type="match status" value="1"/>
</dbReference>
<dbReference type="GO" id="GO:0016787">
    <property type="term" value="F:hydrolase activity"/>
    <property type="evidence" value="ECO:0007669"/>
    <property type="project" value="UniProtKB-KW"/>
</dbReference>
<organism evidence="6 7">
    <name type="scientific">Marinilabilia salmonicolor</name>
    <dbReference type="NCBI Taxonomy" id="989"/>
    <lineage>
        <taxon>Bacteria</taxon>
        <taxon>Pseudomonadati</taxon>
        <taxon>Bacteroidota</taxon>
        <taxon>Bacteroidia</taxon>
        <taxon>Marinilabiliales</taxon>
        <taxon>Marinilabiliaceae</taxon>
        <taxon>Marinilabilia</taxon>
    </lineage>
</organism>
<evidence type="ECO:0000256" key="3">
    <source>
        <dbReference type="ARBA" id="ARBA00022801"/>
    </source>
</evidence>
<dbReference type="EMBL" id="QPIZ01000008">
    <property type="protein sequence ID" value="RCW36596.1"/>
    <property type="molecule type" value="Genomic_DNA"/>
</dbReference>
<name>A0A2T0XA42_9BACT</name>
<dbReference type="Gene3D" id="3.60.15.10">
    <property type="entry name" value="Ribonuclease Z/Hydroxyacylglutathione hydrolase-like"/>
    <property type="match status" value="1"/>
</dbReference>
<dbReference type="GO" id="GO:0046872">
    <property type="term" value="F:metal ion binding"/>
    <property type="evidence" value="ECO:0007669"/>
    <property type="project" value="UniProtKB-KW"/>
</dbReference>
<dbReference type="RefSeq" id="WP_106154355.1">
    <property type="nucleotide sequence ID" value="NZ_PVTS01000019.1"/>
</dbReference>
<protein>
    <submittedName>
        <fullName evidence="6">Glyoxylase-like metal-dependent hydrolase (Beta-lactamase superfamily II)</fullName>
    </submittedName>
</protein>
<dbReference type="AlphaFoldDB" id="A0A2T0XA42"/>
<sequence>MIHIESLVFNPFQENTYLVYTDNGECAIVDPGMLFPHEEERLVEKVEGLNLRPKLLLQTHLHVDHVLGTGFVSKKWGLEPIGHEGDAFLVERTKEMAAGFGMDMNENPPYPARYLNHGDQIELGDVSFDVIHIPGHSPGGIAFYCAEEKVLLAGDVLFKGSIGRSDLPGGNQHELIDGIREKLLILPDDVTVYSGHGPKTTIGEEKRTNPFLQ</sequence>
<evidence type="ECO:0000313" key="6">
    <source>
        <dbReference type="EMBL" id="RCW36596.1"/>
    </source>
</evidence>
<dbReference type="Pfam" id="PF00753">
    <property type="entry name" value="Lactamase_B"/>
    <property type="match status" value="1"/>
</dbReference>
<keyword evidence="2" id="KW-0479">Metal-binding</keyword>
<accession>A0A2T0XA42</accession>
<evidence type="ECO:0000256" key="2">
    <source>
        <dbReference type="ARBA" id="ARBA00022723"/>
    </source>
</evidence>